<accession>A0ACB6ZXJ9</accession>
<comment type="caution">
    <text evidence="1">The sequence shown here is derived from an EMBL/GenBank/DDBJ whole genome shotgun (WGS) entry which is preliminary data.</text>
</comment>
<name>A0ACB6ZXJ9_THEGA</name>
<reference evidence="1" key="1">
    <citation type="submission" date="2019-10" db="EMBL/GenBank/DDBJ databases">
        <authorList>
            <consortium name="DOE Joint Genome Institute"/>
            <person name="Kuo A."/>
            <person name="Miyauchi S."/>
            <person name="Kiss E."/>
            <person name="Drula E."/>
            <person name="Kohler A."/>
            <person name="Sanchez-Garcia M."/>
            <person name="Andreopoulos B."/>
            <person name="Barry K.W."/>
            <person name="Bonito G."/>
            <person name="Buee M."/>
            <person name="Carver A."/>
            <person name="Chen C."/>
            <person name="Cichocki N."/>
            <person name="Clum A."/>
            <person name="Culley D."/>
            <person name="Crous P.W."/>
            <person name="Fauchery L."/>
            <person name="Girlanda M."/>
            <person name="Hayes R."/>
            <person name="Keri Z."/>
            <person name="Labutti K."/>
            <person name="Lipzen A."/>
            <person name="Lombard V."/>
            <person name="Magnuson J."/>
            <person name="Maillard F."/>
            <person name="Morin E."/>
            <person name="Murat C."/>
            <person name="Nolan M."/>
            <person name="Ohm R."/>
            <person name="Pangilinan J."/>
            <person name="Pereira M."/>
            <person name="Perotto S."/>
            <person name="Peter M."/>
            <person name="Riley R."/>
            <person name="Sitrit Y."/>
            <person name="Stielow B."/>
            <person name="Szollosi G."/>
            <person name="Zifcakova L."/>
            <person name="Stursova M."/>
            <person name="Spatafora J.W."/>
            <person name="Tedersoo L."/>
            <person name="Vaario L.-M."/>
            <person name="Yamada A."/>
            <person name="Yan M."/>
            <person name="Wang P."/>
            <person name="Xu J."/>
            <person name="Bruns T."/>
            <person name="Baldrian P."/>
            <person name="Vilgalys R."/>
            <person name="Henrissat B."/>
            <person name="Grigoriev I.V."/>
            <person name="Hibbett D."/>
            <person name="Nagy L.G."/>
            <person name="Martin F.M."/>
        </authorList>
    </citation>
    <scope>NUCLEOTIDE SEQUENCE</scope>
    <source>
        <strain evidence="1">P2</strain>
    </source>
</reference>
<reference evidence="1" key="2">
    <citation type="journal article" date="2020" name="Nat. Commun.">
        <title>Large-scale genome sequencing of mycorrhizal fungi provides insights into the early evolution of symbiotic traits.</title>
        <authorList>
            <person name="Miyauchi S."/>
            <person name="Kiss E."/>
            <person name="Kuo A."/>
            <person name="Drula E."/>
            <person name="Kohler A."/>
            <person name="Sanchez-Garcia M."/>
            <person name="Morin E."/>
            <person name="Andreopoulos B."/>
            <person name="Barry K.W."/>
            <person name="Bonito G."/>
            <person name="Buee M."/>
            <person name="Carver A."/>
            <person name="Chen C."/>
            <person name="Cichocki N."/>
            <person name="Clum A."/>
            <person name="Culley D."/>
            <person name="Crous P.W."/>
            <person name="Fauchery L."/>
            <person name="Girlanda M."/>
            <person name="Hayes R.D."/>
            <person name="Keri Z."/>
            <person name="LaButti K."/>
            <person name="Lipzen A."/>
            <person name="Lombard V."/>
            <person name="Magnuson J."/>
            <person name="Maillard F."/>
            <person name="Murat C."/>
            <person name="Nolan M."/>
            <person name="Ohm R.A."/>
            <person name="Pangilinan J."/>
            <person name="Pereira M.F."/>
            <person name="Perotto S."/>
            <person name="Peter M."/>
            <person name="Pfister S."/>
            <person name="Riley R."/>
            <person name="Sitrit Y."/>
            <person name="Stielow J.B."/>
            <person name="Szollosi G."/>
            <person name="Zifcakova L."/>
            <person name="Stursova M."/>
            <person name="Spatafora J.W."/>
            <person name="Tedersoo L."/>
            <person name="Vaario L.M."/>
            <person name="Yamada A."/>
            <person name="Yan M."/>
            <person name="Wang P."/>
            <person name="Xu J."/>
            <person name="Bruns T."/>
            <person name="Baldrian P."/>
            <person name="Vilgalys R."/>
            <person name="Dunand C."/>
            <person name="Henrissat B."/>
            <person name="Grigoriev I.V."/>
            <person name="Hibbett D."/>
            <person name="Nagy L.G."/>
            <person name="Martin F.M."/>
        </authorList>
    </citation>
    <scope>NUCLEOTIDE SEQUENCE</scope>
    <source>
        <strain evidence="1">P2</strain>
    </source>
</reference>
<sequence>MSAAAEITSTSKDVFEFHSQHGPLPYVPDDVTVVQFLLDSYHPNRPSCHPPMISKWIVDDDTGCGFTHDQVQTRVDGLANAIKARWNIGEDDVVAMFSPNHVDYTITIWAAHRLGAIISPANPSFSVDELVYQLNTTKASLLFAHSSVYKVALEAAKVSGIPADRIVLIDAAQPNGVVDKSLLTIEQLVSEGAKLPLRFTEKKLRSGEGKTKVAFLIFSSGTTGRPKAVAIAHYALIANTLQMAAISRVNDSSVPRSEQRFRPGDVSLLVVPLYHIYGILINLHFQLFAGCTIIITQKFQFTVMLGNISRYRINNLFLVPPMVVMICKHPAVKQFDLSSIRNIMIGAAPLSGELTKQLVNVLPEVSVFQGYGLTETSCSITMGPTDKRIGTLGSAGQILPGIVARIIKADGTFGRHGEQGELVVWTPASALCYSNNEQATKETFVNGWIRTGDEVVIDKNHDVFVVDRLKEIMKVRGFQVAPAELEGHLLDHLYVTDVCVVGVPDEFNGEVPMAFVVPSSKAKQLIKTGPQGVSEVKKAICKHVSDAKVAYKHLAGGVEFVDSIPKNPSGKLLRRFMRDQAKVLKEQQAKKGLTTKL</sequence>
<evidence type="ECO:0000313" key="2">
    <source>
        <dbReference type="Proteomes" id="UP000886501"/>
    </source>
</evidence>
<dbReference type="Proteomes" id="UP000886501">
    <property type="component" value="Unassembled WGS sequence"/>
</dbReference>
<dbReference type="EMBL" id="MU117961">
    <property type="protein sequence ID" value="KAF9654407.1"/>
    <property type="molecule type" value="Genomic_DNA"/>
</dbReference>
<keyword evidence="1" id="KW-0436">Ligase</keyword>
<proteinExistence type="predicted"/>
<protein>
    <submittedName>
        <fullName evidence="1">Amp dependent CoA ligase</fullName>
    </submittedName>
</protein>
<gene>
    <name evidence="1" type="ORF">BDM02DRAFT_3085659</name>
</gene>
<keyword evidence="2" id="KW-1185">Reference proteome</keyword>
<evidence type="ECO:0000313" key="1">
    <source>
        <dbReference type="EMBL" id="KAF9654407.1"/>
    </source>
</evidence>
<organism evidence="1 2">
    <name type="scientific">Thelephora ganbajun</name>
    <name type="common">Ganba fungus</name>
    <dbReference type="NCBI Taxonomy" id="370292"/>
    <lineage>
        <taxon>Eukaryota</taxon>
        <taxon>Fungi</taxon>
        <taxon>Dikarya</taxon>
        <taxon>Basidiomycota</taxon>
        <taxon>Agaricomycotina</taxon>
        <taxon>Agaricomycetes</taxon>
        <taxon>Thelephorales</taxon>
        <taxon>Thelephoraceae</taxon>
        <taxon>Thelephora</taxon>
    </lineage>
</organism>